<evidence type="ECO:0000313" key="1">
    <source>
        <dbReference type="EMBL" id="SSA34309.1"/>
    </source>
</evidence>
<reference evidence="2" key="1">
    <citation type="submission" date="2016-10" db="EMBL/GenBank/DDBJ databases">
        <authorList>
            <person name="Varghese N."/>
            <person name="Submissions S."/>
        </authorList>
    </citation>
    <scope>NUCLEOTIDE SEQUENCE [LARGE SCALE GENOMIC DNA]</scope>
    <source>
        <strain evidence="2">DSM 22951</strain>
    </source>
</reference>
<sequence>MASVIYEGKWSKLLWTGRHAAPQSVDQAFELAAKAAGGEVLGVVAQCTISEGHTAWRVVAAAGRRLVVLDADAPVDDWTRDNDGYRNGSQSYLNLDGQSIKVRLLPISSIAAIEVADPIGRVISRTNSERRLTGQWTIVLADERLVLPPAEPHSLDGADPTADLVQALTPMVS</sequence>
<dbReference type="EMBL" id="UESZ01000001">
    <property type="protein sequence ID" value="SSA34309.1"/>
    <property type="molecule type" value="Genomic_DNA"/>
</dbReference>
<dbReference type="AlphaFoldDB" id="A0A2Y8ZVM8"/>
<gene>
    <name evidence="1" type="ORF">SAMN04489750_1623</name>
</gene>
<keyword evidence="2" id="KW-1185">Reference proteome</keyword>
<name>A0A2Y8ZVM8_9MICO</name>
<protein>
    <submittedName>
        <fullName evidence="1">Uncharacterized protein</fullName>
    </submittedName>
</protein>
<dbReference type="RefSeq" id="WP_109684888.1">
    <property type="nucleotide sequence ID" value="NZ_QGDN01000001.1"/>
</dbReference>
<organism evidence="1 2">
    <name type="scientific">Branchiibius hedensis</name>
    <dbReference type="NCBI Taxonomy" id="672460"/>
    <lineage>
        <taxon>Bacteria</taxon>
        <taxon>Bacillati</taxon>
        <taxon>Actinomycetota</taxon>
        <taxon>Actinomycetes</taxon>
        <taxon>Micrococcales</taxon>
        <taxon>Dermacoccaceae</taxon>
        <taxon>Branchiibius</taxon>
    </lineage>
</organism>
<evidence type="ECO:0000313" key="2">
    <source>
        <dbReference type="Proteomes" id="UP000250028"/>
    </source>
</evidence>
<accession>A0A2Y8ZVM8</accession>
<proteinExistence type="predicted"/>
<dbReference type="Proteomes" id="UP000250028">
    <property type="component" value="Unassembled WGS sequence"/>
</dbReference>